<evidence type="ECO:0000313" key="6">
    <source>
        <dbReference type="EMBL" id="KAK1369762.1"/>
    </source>
</evidence>
<evidence type="ECO:0000259" key="5">
    <source>
        <dbReference type="Pfam" id="PF04083"/>
    </source>
</evidence>
<evidence type="ECO:0000256" key="1">
    <source>
        <dbReference type="ARBA" id="ARBA00010701"/>
    </source>
</evidence>
<evidence type="ECO:0000256" key="2">
    <source>
        <dbReference type="PIRNR" id="PIRNR000862"/>
    </source>
</evidence>
<keyword evidence="4" id="KW-0812">Transmembrane</keyword>
<dbReference type="Pfam" id="PF00756">
    <property type="entry name" value="Esterase"/>
    <property type="match status" value="1"/>
</dbReference>
<dbReference type="FunFam" id="3.40.50.1820:FF:000126">
    <property type="entry name" value="Lipase"/>
    <property type="match status" value="1"/>
</dbReference>
<keyword evidence="2" id="KW-0378">Hydrolase</keyword>
<feature type="active site" description="Nucleophile" evidence="3">
    <location>
        <position position="163"/>
    </location>
</feature>
<dbReference type="Proteomes" id="UP001237642">
    <property type="component" value="Unassembled WGS sequence"/>
</dbReference>
<dbReference type="PANTHER" id="PTHR11005">
    <property type="entry name" value="LYSOSOMAL ACID LIPASE-RELATED"/>
    <property type="match status" value="1"/>
</dbReference>
<accession>A0AAD8HP34</accession>
<comment type="similarity">
    <text evidence="1 2">Belongs to the AB hydrolase superfamily. Lipase family.</text>
</comment>
<evidence type="ECO:0000313" key="7">
    <source>
        <dbReference type="Proteomes" id="UP001237642"/>
    </source>
</evidence>
<dbReference type="Pfam" id="PF04083">
    <property type="entry name" value="Abhydro_lipase"/>
    <property type="match status" value="1"/>
</dbReference>
<dbReference type="GO" id="GO:0016788">
    <property type="term" value="F:hydrolase activity, acting on ester bonds"/>
    <property type="evidence" value="ECO:0007669"/>
    <property type="project" value="InterPro"/>
</dbReference>
<keyword evidence="2" id="KW-0442">Lipid degradation</keyword>
<dbReference type="InterPro" id="IPR000801">
    <property type="entry name" value="Esterase-like"/>
</dbReference>
<comment type="caution">
    <text evidence="6">The sequence shown here is derived from an EMBL/GenBank/DDBJ whole genome shotgun (WGS) entry which is preliminary data.</text>
</comment>
<dbReference type="InterPro" id="IPR006693">
    <property type="entry name" value="AB_hydrolase_lipase"/>
</dbReference>
<protein>
    <recommendedName>
        <fullName evidence="2">Lipase</fullName>
    </recommendedName>
</protein>
<keyword evidence="4" id="KW-1133">Transmembrane helix</keyword>
<dbReference type="SUPFAM" id="SSF53474">
    <property type="entry name" value="alpha/beta-Hydrolases"/>
    <property type="match status" value="1"/>
</dbReference>
<dbReference type="EMBL" id="JAUIZM010000008">
    <property type="protein sequence ID" value="KAK1369762.1"/>
    <property type="molecule type" value="Genomic_DNA"/>
</dbReference>
<dbReference type="InterPro" id="IPR025483">
    <property type="entry name" value="Lipase_euk"/>
</dbReference>
<name>A0AAD8HP34_9APIA</name>
<dbReference type="AlphaFoldDB" id="A0AAD8HP34"/>
<evidence type="ECO:0000256" key="4">
    <source>
        <dbReference type="SAM" id="Phobius"/>
    </source>
</evidence>
<dbReference type="InterPro" id="IPR029058">
    <property type="entry name" value="AB_hydrolase_fold"/>
</dbReference>
<dbReference type="PIRSF" id="PIRSF000862">
    <property type="entry name" value="Steryl_ester_lip"/>
    <property type="match status" value="1"/>
</dbReference>
<proteinExistence type="inferred from homology"/>
<gene>
    <name evidence="6" type="ORF">POM88_035854</name>
</gene>
<feature type="active site" description="Charge relay system" evidence="3">
    <location>
        <position position="366"/>
    </location>
</feature>
<dbReference type="Gene3D" id="3.40.50.1820">
    <property type="entry name" value="alpha/beta hydrolase"/>
    <property type="match status" value="1"/>
</dbReference>
<evidence type="ECO:0000256" key="3">
    <source>
        <dbReference type="PIRSR" id="PIRSR000862-1"/>
    </source>
</evidence>
<feature type="active site" description="Charge relay system" evidence="3">
    <location>
        <position position="333"/>
    </location>
</feature>
<feature type="transmembrane region" description="Helical" evidence="4">
    <location>
        <begin position="7"/>
        <end position="29"/>
    </location>
</feature>
<sequence length="391" mass="43044">MAGIPGLYIVVATVVVLFLVTTDFAVAGLCSPASVMHPGYKCQEYHVVTGDGYIISMSRFPGKGVASKKQPVLLQHGLLVDGMTWMLNSAKESLALILADNDYDVWIANTRGTRFSKRHLYLDPSEKEFWDWTWDDLVTHELSATIDFVFKNTGRKIHYVGHSLGTLTALAAFSEGIQVDKVKSAALLSPIAYISHITTTLGNLAAKFFVGEITNLVGIAEFDPIGKPVSIILGALCANPGVDCSDLITEITGPNCCLDASAVDIFLKNEPQSTATKNMVHLAQTIRYGKLAKYNYGNAWSNLEHYGVFNPPTYNLSNIPRNLPLFLSYGGNDALSDVTDVQNLLNSLQFHDVDRLYVQFVDDFAHADFIMGVTAKNIVYSQMMAFFRKHQ</sequence>
<reference evidence="6" key="1">
    <citation type="submission" date="2023-02" db="EMBL/GenBank/DDBJ databases">
        <title>Genome of toxic invasive species Heracleum sosnowskyi carries increased number of genes despite the absence of recent whole-genome duplications.</title>
        <authorList>
            <person name="Schelkunov M."/>
            <person name="Shtratnikova V."/>
            <person name="Makarenko M."/>
            <person name="Klepikova A."/>
            <person name="Omelchenko D."/>
            <person name="Novikova G."/>
            <person name="Obukhova E."/>
            <person name="Bogdanov V."/>
            <person name="Penin A."/>
            <person name="Logacheva M."/>
        </authorList>
    </citation>
    <scope>NUCLEOTIDE SEQUENCE</scope>
    <source>
        <strain evidence="6">Hsosn_3</strain>
        <tissue evidence="6">Leaf</tissue>
    </source>
</reference>
<organism evidence="6 7">
    <name type="scientific">Heracleum sosnowskyi</name>
    <dbReference type="NCBI Taxonomy" id="360622"/>
    <lineage>
        <taxon>Eukaryota</taxon>
        <taxon>Viridiplantae</taxon>
        <taxon>Streptophyta</taxon>
        <taxon>Embryophyta</taxon>
        <taxon>Tracheophyta</taxon>
        <taxon>Spermatophyta</taxon>
        <taxon>Magnoliopsida</taxon>
        <taxon>eudicotyledons</taxon>
        <taxon>Gunneridae</taxon>
        <taxon>Pentapetalae</taxon>
        <taxon>asterids</taxon>
        <taxon>campanulids</taxon>
        <taxon>Apiales</taxon>
        <taxon>Apiaceae</taxon>
        <taxon>Apioideae</taxon>
        <taxon>apioid superclade</taxon>
        <taxon>Tordylieae</taxon>
        <taxon>Tordyliinae</taxon>
        <taxon>Heracleum</taxon>
    </lineage>
</organism>
<reference evidence="6" key="2">
    <citation type="submission" date="2023-05" db="EMBL/GenBank/DDBJ databases">
        <authorList>
            <person name="Schelkunov M.I."/>
        </authorList>
    </citation>
    <scope>NUCLEOTIDE SEQUENCE</scope>
    <source>
        <strain evidence="6">Hsosn_3</strain>
        <tissue evidence="6">Leaf</tissue>
    </source>
</reference>
<keyword evidence="2" id="KW-0443">Lipid metabolism</keyword>
<dbReference type="GO" id="GO:0016042">
    <property type="term" value="P:lipid catabolic process"/>
    <property type="evidence" value="ECO:0007669"/>
    <property type="project" value="UniProtKB-KW"/>
</dbReference>
<feature type="domain" description="Partial AB-hydrolase lipase" evidence="5">
    <location>
        <begin position="36"/>
        <end position="88"/>
    </location>
</feature>
<keyword evidence="7" id="KW-1185">Reference proteome</keyword>
<keyword evidence="4" id="KW-0472">Membrane</keyword>